<dbReference type="Pfam" id="PF12697">
    <property type="entry name" value="Abhydrolase_6"/>
    <property type="match status" value="1"/>
</dbReference>
<dbReference type="GO" id="GO:0016787">
    <property type="term" value="F:hydrolase activity"/>
    <property type="evidence" value="ECO:0007669"/>
    <property type="project" value="UniProtKB-KW"/>
</dbReference>
<dbReference type="GeneID" id="39859889"/>
<dbReference type="Proteomes" id="UP000236740">
    <property type="component" value="Unassembled WGS sequence"/>
</dbReference>
<dbReference type="PANTHER" id="PTHR43798">
    <property type="entry name" value="MONOACYLGLYCEROL LIPASE"/>
    <property type="match status" value="1"/>
</dbReference>
<keyword evidence="2" id="KW-0614">Plasmid</keyword>
<reference evidence="3 4" key="1">
    <citation type="submission" date="2016-10" db="EMBL/GenBank/DDBJ databases">
        <authorList>
            <person name="de Groot N.N."/>
        </authorList>
    </citation>
    <scope>NUCLEOTIDE SEQUENCE [LARGE SCALE GENOMIC DNA]</scope>
    <source>
        <strain evidence="3 4">CGMCC 1.10331</strain>
    </source>
</reference>
<dbReference type="InterPro" id="IPR000073">
    <property type="entry name" value="AB_hydrolase_1"/>
</dbReference>
<keyword evidence="4" id="KW-1185">Reference proteome</keyword>
<dbReference type="AlphaFoldDB" id="A0A1H6BTC7"/>
<protein>
    <submittedName>
        <fullName evidence="2">Alpha/beta hydrolase</fullName>
    </submittedName>
    <submittedName>
        <fullName evidence="3">Pimeloyl-ACP methyl ester carboxylesterase</fullName>
    </submittedName>
</protein>
<dbReference type="KEGG" id="hlm:DV707_17345"/>
<dbReference type="EMBL" id="FNVN01000005">
    <property type="protein sequence ID" value="SEG63954.1"/>
    <property type="molecule type" value="Genomic_DNA"/>
</dbReference>
<proteinExistence type="predicted"/>
<organism evidence="3 4">
    <name type="scientific">Halobellus limi</name>
    <dbReference type="NCBI Taxonomy" id="699433"/>
    <lineage>
        <taxon>Archaea</taxon>
        <taxon>Methanobacteriati</taxon>
        <taxon>Methanobacteriota</taxon>
        <taxon>Stenosarchaea group</taxon>
        <taxon>Halobacteria</taxon>
        <taxon>Halobacteriales</taxon>
        <taxon>Haloferacaceae</taxon>
        <taxon>Halobellus</taxon>
    </lineage>
</organism>
<feature type="domain" description="AB hydrolase-1" evidence="1">
    <location>
        <begin position="23"/>
        <end position="250"/>
    </location>
</feature>
<evidence type="ECO:0000313" key="5">
    <source>
        <dbReference type="Proteomes" id="UP000296733"/>
    </source>
</evidence>
<evidence type="ECO:0000313" key="2">
    <source>
        <dbReference type="EMBL" id="QCC49488.1"/>
    </source>
</evidence>
<name>A0A1H6BTC7_9EURY</name>
<evidence type="ECO:0000313" key="3">
    <source>
        <dbReference type="EMBL" id="SEG63954.1"/>
    </source>
</evidence>
<gene>
    <name evidence="2" type="ORF">DV707_17345</name>
    <name evidence="3" type="ORF">SAMN04488133_3009</name>
</gene>
<dbReference type="SUPFAM" id="SSF53474">
    <property type="entry name" value="alpha/beta-Hydrolases"/>
    <property type="match status" value="1"/>
</dbReference>
<keyword evidence="2" id="KW-0378">Hydrolase</keyword>
<reference evidence="2 5" key="2">
    <citation type="journal article" date="2019" name="Nat. Commun.">
        <title>A new type of DNA phosphorothioation-based antiviral system in archaea.</title>
        <authorList>
            <person name="Xiong L."/>
            <person name="Liu S."/>
            <person name="Chen S."/>
            <person name="Xiao Y."/>
            <person name="Zhu B."/>
            <person name="Gao Y."/>
            <person name="Zhang Y."/>
            <person name="Chen B."/>
            <person name="Luo J."/>
            <person name="Deng Z."/>
            <person name="Chen X."/>
            <person name="Wang L."/>
            <person name="Chen S."/>
        </authorList>
    </citation>
    <scope>NUCLEOTIDE SEQUENCE [LARGE SCALE GENOMIC DNA]</scope>
    <source>
        <strain evidence="2 5">CGMCC 1.10331</strain>
        <plasmid evidence="2 5">unnamed2</plasmid>
    </source>
</reference>
<accession>A0A1H6BTC7</accession>
<dbReference type="InterPro" id="IPR029058">
    <property type="entry name" value="AB_hydrolase_fold"/>
</dbReference>
<dbReference type="Gene3D" id="3.40.50.1820">
    <property type="entry name" value="alpha/beta hydrolase"/>
    <property type="match status" value="1"/>
</dbReference>
<geneLocation type="plasmid" evidence="2">
    <name>unnamed2</name>
</geneLocation>
<sequence length="268" mass="29628">MQTVISADGTRIAYEQYGEGPPLILLHGGSSPEYWKPIVPHFAEDYTVVVPHRRGVGESGDSDEYRLERGVEDVRAVIDAVEGTPLLFGHSFGGLLAIEVARKASVQKLIAYEPAILVDDYRDQADLAAQMQERINDGDRREAMKFYIREVMHGGEIDDLESWLAEWPPWPEIVALTENIARINRAIEQYQLPDALEIDAPVLLLTGTAGPPHLRDGIRAVDAALSSSQFVEFDDVGHGGPTEAPERIIAKVRGFIDEEETPVPESGY</sequence>
<evidence type="ECO:0000259" key="1">
    <source>
        <dbReference type="Pfam" id="PF12697"/>
    </source>
</evidence>
<dbReference type="EMBL" id="CP031313">
    <property type="protein sequence ID" value="QCC49488.1"/>
    <property type="molecule type" value="Genomic_DNA"/>
</dbReference>
<evidence type="ECO:0000313" key="4">
    <source>
        <dbReference type="Proteomes" id="UP000236740"/>
    </source>
</evidence>
<dbReference type="OrthoDB" id="7531at2157"/>
<dbReference type="Proteomes" id="UP000296733">
    <property type="component" value="Plasmid unnamed2"/>
</dbReference>
<dbReference type="InterPro" id="IPR050266">
    <property type="entry name" value="AB_hydrolase_sf"/>
</dbReference>
<dbReference type="RefSeq" id="WP_103992663.1">
    <property type="nucleotide sequence ID" value="NZ_CP031313.1"/>
</dbReference>